<keyword evidence="5" id="KW-1185">Reference proteome</keyword>
<proteinExistence type="predicted"/>
<reference evidence="5" key="1">
    <citation type="submission" date="2015-02" db="EMBL/GenBank/DDBJ databases">
        <title>Genome sequencing for Strongylocentrotus purpuratus.</title>
        <authorList>
            <person name="Murali S."/>
            <person name="Liu Y."/>
            <person name="Vee V."/>
            <person name="English A."/>
            <person name="Wang M."/>
            <person name="Skinner E."/>
            <person name="Han Y."/>
            <person name="Muzny D.M."/>
            <person name="Worley K.C."/>
            <person name="Gibbs R.A."/>
        </authorList>
    </citation>
    <scope>NUCLEOTIDE SEQUENCE</scope>
</reference>
<protein>
    <recommendedName>
        <fullName evidence="3">MAM domain-containing protein</fullName>
    </recommendedName>
</protein>
<feature type="domain" description="MAM" evidence="3">
    <location>
        <begin position="556"/>
        <end position="725"/>
    </location>
</feature>
<reference evidence="4" key="2">
    <citation type="submission" date="2021-01" db="UniProtKB">
        <authorList>
            <consortium name="EnsemblMetazoa"/>
        </authorList>
    </citation>
    <scope>IDENTIFICATION</scope>
</reference>
<keyword evidence="2" id="KW-0732">Signal</keyword>
<accession>A0A7M7N8J6</accession>
<dbReference type="Pfam" id="PF00629">
    <property type="entry name" value="MAM"/>
    <property type="match status" value="4"/>
</dbReference>
<evidence type="ECO:0000313" key="5">
    <source>
        <dbReference type="Proteomes" id="UP000007110"/>
    </source>
</evidence>
<sequence>MANLIFVSSLIVFICILSVPGQTLGAFSCNFEQGLCSYTQDRGDDFDWARSQGSTETSDTGPVVDHTHGTTQGYYLYAESSNPQSSGDKARLTGAAEDADQPQCVEFYYYLYGDTMGSLRVYVKDSTSSGLGDPVWSLSGDRGSGWYRGLASVQNNTNTVQLVFEAEIGNGKYSDIAIDDINVINSNGLCPIDFLNCTFESGECGFEQDKTDDFDFTRSKGNTFTSDTGPSVDHTTGTEEGYYTYTEATGPNKGHIARLISPTFRGVQGDDSETFCVVFWYHMYGSNIGELNVYLRNSSSLNMGSPIWSLAGNRGDVWRGAEAEINTPEDFTIIFEGIRGSSYKGDIALDDILITSYGCPGHHIVKNESSVSCSFEEVELCYYVQDETDTIDWEWKNRGTKDDYTGPDGDHTRGDELGFFLYISSSTFIDSDDVARIMSPVATASNSASSCVEFWFHMWGRDVETLNVYVKRESSALPSTPNTMVTGDHGNYWHRQTFTVPAGSGNYRVVFEAIPGEKTRDDIAIDDVMLYKDQNCPEFITDAPTPTTMPPPRDNIDCDFEEDFCGYMQDLDTDYGDWTRDQGKGDSFRTTGPDVDHTLGTILGYYASFDPYSLKGAEFGDSAVLKSPVITPKTQTRCLTFYAYLYGYSIDYLTLQIVEWGGTRTLDPPFAIYGDHGEQWIELTMDVPSSSQPFQILFVGNVGTSTYSSKIAMDDMTLKNGQCHAPATEAPVPWAADCDFESTTDPLCGYENYNYNKFDWIIHSGSTSTGNTGPTADHTTGNAAGNNFRFSPSKHEVKHTFRNVSKE</sequence>
<dbReference type="InterPro" id="IPR013320">
    <property type="entry name" value="ConA-like_dom_sf"/>
</dbReference>
<evidence type="ECO:0000256" key="2">
    <source>
        <dbReference type="SAM" id="SignalP"/>
    </source>
</evidence>
<feature type="chain" id="PRO_5029788762" description="MAM domain-containing protein" evidence="2">
    <location>
        <begin position="26"/>
        <end position="807"/>
    </location>
</feature>
<dbReference type="PANTHER" id="PTHR23282">
    <property type="entry name" value="APICAL ENDOSOMAL GLYCOPROTEIN PRECURSOR"/>
    <property type="match status" value="1"/>
</dbReference>
<feature type="compositionally biased region" description="Polar residues" evidence="1">
    <location>
        <begin position="51"/>
        <end position="60"/>
    </location>
</feature>
<dbReference type="GeneID" id="100888986"/>
<dbReference type="RefSeq" id="XP_030832894.1">
    <property type="nucleotide sequence ID" value="XM_030977034.1"/>
</dbReference>
<feature type="domain" description="MAM" evidence="3">
    <location>
        <begin position="371"/>
        <end position="538"/>
    </location>
</feature>
<dbReference type="PRINTS" id="PR00020">
    <property type="entry name" value="MAMDOMAIN"/>
</dbReference>
<dbReference type="SUPFAM" id="SSF49899">
    <property type="entry name" value="Concanavalin A-like lectins/glucanases"/>
    <property type="match status" value="5"/>
</dbReference>
<feature type="region of interest" description="Disordered" evidence="1">
    <location>
        <begin position="47"/>
        <end position="66"/>
    </location>
</feature>
<dbReference type="KEGG" id="spu:100888986"/>
<dbReference type="AlphaFoldDB" id="A0A7M7N8J6"/>
<feature type="domain" description="MAM" evidence="3">
    <location>
        <begin position="195"/>
        <end position="361"/>
    </location>
</feature>
<dbReference type="InterPro" id="IPR051560">
    <property type="entry name" value="MAM_domain-containing"/>
</dbReference>
<feature type="domain" description="MAM" evidence="3">
    <location>
        <begin position="27"/>
        <end position="192"/>
    </location>
</feature>
<feature type="domain" description="MAM" evidence="3">
    <location>
        <begin position="736"/>
        <end position="793"/>
    </location>
</feature>
<dbReference type="GO" id="GO:0016020">
    <property type="term" value="C:membrane"/>
    <property type="evidence" value="ECO:0007669"/>
    <property type="project" value="InterPro"/>
</dbReference>
<dbReference type="EnsemblMetazoa" id="XM_030977034">
    <property type="protein sequence ID" value="XP_030832894"/>
    <property type="gene ID" value="LOC100888986"/>
</dbReference>
<feature type="signal peptide" evidence="2">
    <location>
        <begin position="1"/>
        <end position="25"/>
    </location>
</feature>
<dbReference type="PANTHER" id="PTHR23282:SF101">
    <property type="entry name" value="MAM DOMAIN-CONTAINING PROTEIN"/>
    <property type="match status" value="1"/>
</dbReference>
<dbReference type="CDD" id="cd06263">
    <property type="entry name" value="MAM"/>
    <property type="match status" value="4"/>
</dbReference>
<dbReference type="Gene3D" id="2.60.120.200">
    <property type="match status" value="5"/>
</dbReference>
<organism evidence="4 5">
    <name type="scientific">Strongylocentrotus purpuratus</name>
    <name type="common">Purple sea urchin</name>
    <dbReference type="NCBI Taxonomy" id="7668"/>
    <lineage>
        <taxon>Eukaryota</taxon>
        <taxon>Metazoa</taxon>
        <taxon>Echinodermata</taxon>
        <taxon>Eleutherozoa</taxon>
        <taxon>Echinozoa</taxon>
        <taxon>Echinoidea</taxon>
        <taxon>Euechinoidea</taxon>
        <taxon>Echinacea</taxon>
        <taxon>Camarodonta</taxon>
        <taxon>Echinidea</taxon>
        <taxon>Strongylocentrotidae</taxon>
        <taxon>Strongylocentrotus</taxon>
    </lineage>
</organism>
<dbReference type="InParanoid" id="A0A7M7N8J6"/>
<dbReference type="SMART" id="SM00137">
    <property type="entry name" value="MAM"/>
    <property type="match status" value="4"/>
</dbReference>
<dbReference type="Proteomes" id="UP000007110">
    <property type="component" value="Unassembled WGS sequence"/>
</dbReference>
<name>A0A7M7N8J6_STRPU</name>
<dbReference type="OMA" id="PRDNIDC"/>
<dbReference type="PROSITE" id="PS50060">
    <property type="entry name" value="MAM_2"/>
    <property type="match status" value="5"/>
</dbReference>
<evidence type="ECO:0000256" key="1">
    <source>
        <dbReference type="SAM" id="MobiDB-lite"/>
    </source>
</evidence>
<dbReference type="OrthoDB" id="412155at2759"/>
<dbReference type="InterPro" id="IPR000998">
    <property type="entry name" value="MAM_dom"/>
</dbReference>
<evidence type="ECO:0000259" key="3">
    <source>
        <dbReference type="PROSITE" id="PS50060"/>
    </source>
</evidence>
<evidence type="ECO:0000313" key="4">
    <source>
        <dbReference type="EnsemblMetazoa" id="XP_030832894"/>
    </source>
</evidence>